<sequence>MTDYPFEIKHPTHWNLTHLHGLNTRLHATHAHFQDPRLDAKVSWSERRHRKGRRVKVHEHPEKVRVHRHWPRLWGFELSNISWWVAQLFTWGSAVWCVNGWYSLFPLSNEVTSANIVGWTALVGGTLFEAGAYAMVVEALNRGHTVRFGYEVRKELGAGLKDLRKVRGSGAYSLTELADKLLPEGGWDGGGESSNGDVGMNGHGEQPRAAKDDAQRNQSSEAAAAQKWKWWGYRWHDLGYIASFITFCGASIFWISTITGVPGVLPNEATHIAEWDILFWFPQVLGSCCFITAAILFMLETQDSWWRIKPFDLGWNVGFWNLVGGLGFWLCGFFGFFAYPEGKYQRWGMSCSTFWGAWAFLLGSYIQLIEMLN</sequence>
<name>A0AAV1HQE9_9CHLO</name>
<feature type="transmembrane region" description="Helical" evidence="2">
    <location>
        <begin position="319"/>
        <end position="339"/>
    </location>
</feature>
<keyword evidence="4" id="KW-1185">Reference proteome</keyword>
<feature type="transmembrane region" description="Helical" evidence="2">
    <location>
        <begin position="277"/>
        <end position="299"/>
    </location>
</feature>
<evidence type="ECO:0000313" key="4">
    <source>
        <dbReference type="Proteomes" id="UP001314263"/>
    </source>
</evidence>
<keyword evidence="2" id="KW-0472">Membrane</keyword>
<comment type="caution">
    <text evidence="3">The sequence shown here is derived from an EMBL/GenBank/DDBJ whole genome shotgun (WGS) entry which is preliminary data.</text>
</comment>
<organism evidence="3 4">
    <name type="scientific">Coccomyxa viridis</name>
    <dbReference type="NCBI Taxonomy" id="1274662"/>
    <lineage>
        <taxon>Eukaryota</taxon>
        <taxon>Viridiplantae</taxon>
        <taxon>Chlorophyta</taxon>
        <taxon>core chlorophytes</taxon>
        <taxon>Trebouxiophyceae</taxon>
        <taxon>Trebouxiophyceae incertae sedis</taxon>
        <taxon>Coccomyxaceae</taxon>
        <taxon>Coccomyxa</taxon>
    </lineage>
</organism>
<feature type="transmembrane region" description="Helical" evidence="2">
    <location>
        <begin position="351"/>
        <end position="369"/>
    </location>
</feature>
<evidence type="ECO:0008006" key="5">
    <source>
        <dbReference type="Google" id="ProtNLM"/>
    </source>
</evidence>
<dbReference type="EMBL" id="CAUYUE010000001">
    <property type="protein sequence ID" value="CAK0734345.1"/>
    <property type="molecule type" value="Genomic_DNA"/>
</dbReference>
<keyword evidence="2" id="KW-0812">Transmembrane</keyword>
<evidence type="ECO:0000313" key="3">
    <source>
        <dbReference type="EMBL" id="CAK0734345.1"/>
    </source>
</evidence>
<dbReference type="Proteomes" id="UP001314263">
    <property type="component" value="Unassembled WGS sequence"/>
</dbReference>
<reference evidence="3 4" key="1">
    <citation type="submission" date="2023-10" db="EMBL/GenBank/DDBJ databases">
        <authorList>
            <person name="Maclean D."/>
            <person name="Macfadyen A."/>
        </authorList>
    </citation>
    <scope>NUCLEOTIDE SEQUENCE [LARGE SCALE GENOMIC DNA]</scope>
</reference>
<feature type="region of interest" description="Disordered" evidence="1">
    <location>
        <begin position="192"/>
        <end position="217"/>
    </location>
</feature>
<evidence type="ECO:0000256" key="1">
    <source>
        <dbReference type="SAM" id="MobiDB-lite"/>
    </source>
</evidence>
<evidence type="ECO:0000256" key="2">
    <source>
        <dbReference type="SAM" id="Phobius"/>
    </source>
</evidence>
<feature type="compositionally biased region" description="Basic and acidic residues" evidence="1">
    <location>
        <begin position="205"/>
        <end position="215"/>
    </location>
</feature>
<proteinExistence type="predicted"/>
<accession>A0AAV1HQE9</accession>
<feature type="transmembrane region" description="Helical" evidence="2">
    <location>
        <begin position="81"/>
        <end position="104"/>
    </location>
</feature>
<protein>
    <recommendedName>
        <fullName evidence="5">Integral membrane protein</fullName>
    </recommendedName>
</protein>
<keyword evidence="2" id="KW-1133">Transmembrane helix</keyword>
<gene>
    <name evidence="3" type="ORF">CVIRNUC_000418</name>
</gene>
<feature type="transmembrane region" description="Helical" evidence="2">
    <location>
        <begin position="238"/>
        <end position="265"/>
    </location>
</feature>
<feature type="transmembrane region" description="Helical" evidence="2">
    <location>
        <begin position="116"/>
        <end position="136"/>
    </location>
</feature>
<dbReference type="AlphaFoldDB" id="A0AAV1HQE9"/>